<dbReference type="InterPro" id="IPR002870">
    <property type="entry name" value="Peptidase_M12B_N"/>
</dbReference>
<keyword evidence="6" id="KW-1133">Transmembrane helix</keyword>
<evidence type="ECO:0000313" key="11">
    <source>
        <dbReference type="Proteomes" id="UP000287166"/>
    </source>
</evidence>
<dbReference type="Pfam" id="PF00200">
    <property type="entry name" value="Disintegrin"/>
    <property type="match status" value="1"/>
</dbReference>
<keyword evidence="1" id="KW-1015">Disulfide bond</keyword>
<dbReference type="CDD" id="cd04271">
    <property type="entry name" value="ZnMc_ADAM_fungal"/>
    <property type="match status" value="1"/>
</dbReference>
<feature type="binding site" evidence="4">
    <location>
        <position position="467"/>
    </location>
    <ligand>
        <name>Zn(2+)</name>
        <dbReference type="ChEBI" id="CHEBI:29105"/>
        <note>catalytic</note>
    </ligand>
</feature>
<reference evidence="10 11" key="1">
    <citation type="journal article" date="2018" name="Sci. Rep.">
        <title>Genome sequence of the cauliflower mushroom Sparassis crispa (Hanabiratake) and its association with beneficial usage.</title>
        <authorList>
            <person name="Kiyama R."/>
            <person name="Furutani Y."/>
            <person name="Kawaguchi K."/>
            <person name="Nakanishi T."/>
        </authorList>
    </citation>
    <scope>NUCLEOTIDE SEQUENCE [LARGE SCALE GENOMIC DNA]</scope>
</reference>
<evidence type="ECO:0000256" key="7">
    <source>
        <dbReference type="SAM" id="SignalP"/>
    </source>
</evidence>
<dbReference type="InterPro" id="IPR001590">
    <property type="entry name" value="Peptidase_M12B"/>
</dbReference>
<dbReference type="Gene3D" id="3.40.390.10">
    <property type="entry name" value="Collagenase (Catalytic Domain)"/>
    <property type="match status" value="1"/>
</dbReference>
<feature type="chain" id="PRO_5019540322" description="Disintegrin and metalloproteinase domain-containing protein B" evidence="7">
    <location>
        <begin position="24"/>
        <end position="843"/>
    </location>
</feature>
<feature type="region of interest" description="Disordered" evidence="5">
    <location>
        <begin position="278"/>
        <end position="298"/>
    </location>
</feature>
<dbReference type="PROSITE" id="PS50214">
    <property type="entry name" value="DISINTEGRIN_2"/>
    <property type="match status" value="1"/>
</dbReference>
<dbReference type="InterPro" id="IPR034028">
    <property type="entry name" value="ZnMc_ADAM_fungal"/>
</dbReference>
<dbReference type="GO" id="GO:0006508">
    <property type="term" value="P:proteolysis"/>
    <property type="evidence" value="ECO:0007669"/>
    <property type="project" value="InterPro"/>
</dbReference>
<accession>A0A401G995</accession>
<keyword evidence="6" id="KW-0812">Transmembrane</keyword>
<dbReference type="GO" id="GO:0046872">
    <property type="term" value="F:metal ion binding"/>
    <property type="evidence" value="ECO:0007669"/>
    <property type="project" value="UniProtKB-KW"/>
</dbReference>
<evidence type="ECO:0000256" key="6">
    <source>
        <dbReference type="SAM" id="Phobius"/>
    </source>
</evidence>
<dbReference type="FunFam" id="4.10.70.10:FF:000003">
    <property type="entry name" value="Disintegrin and metalloproteinase domain-containing protein 17"/>
    <property type="match status" value="1"/>
</dbReference>
<keyword evidence="11" id="KW-1185">Reference proteome</keyword>
<evidence type="ECO:0000256" key="3">
    <source>
        <dbReference type="ARBA" id="ARBA00074021"/>
    </source>
</evidence>
<evidence type="ECO:0000256" key="5">
    <source>
        <dbReference type="SAM" id="MobiDB-lite"/>
    </source>
</evidence>
<evidence type="ECO:0000256" key="4">
    <source>
        <dbReference type="PROSITE-ProRule" id="PRU00276"/>
    </source>
</evidence>
<keyword evidence="10" id="KW-0401">Integrin</keyword>
<dbReference type="InParanoid" id="A0A401G995"/>
<dbReference type="AlphaFoldDB" id="A0A401G995"/>
<feature type="binding site" evidence="4">
    <location>
        <position position="477"/>
    </location>
    <ligand>
        <name>Zn(2+)</name>
        <dbReference type="ChEBI" id="CHEBI:29105"/>
        <note>catalytic</note>
    </ligand>
</feature>
<dbReference type="SUPFAM" id="SSF55486">
    <property type="entry name" value="Metalloproteases ('zincins'), catalytic domain"/>
    <property type="match status" value="1"/>
</dbReference>
<gene>
    <name evidence="10" type="ORF">SCP_0115940</name>
</gene>
<feature type="transmembrane region" description="Helical" evidence="6">
    <location>
        <begin position="745"/>
        <end position="765"/>
    </location>
</feature>
<dbReference type="InterPro" id="IPR036436">
    <property type="entry name" value="Disintegrin_dom_sf"/>
</dbReference>
<evidence type="ECO:0000256" key="2">
    <source>
        <dbReference type="ARBA" id="ARBA00056552"/>
    </source>
</evidence>
<dbReference type="GeneID" id="38775620"/>
<proteinExistence type="predicted"/>
<protein>
    <recommendedName>
        <fullName evidence="3">Disintegrin and metalloproteinase domain-containing protein B</fullName>
    </recommendedName>
</protein>
<feature type="domain" description="Disintegrin" evidence="8">
    <location>
        <begin position="557"/>
        <end position="645"/>
    </location>
</feature>
<feature type="region of interest" description="Disordered" evidence="5">
    <location>
        <begin position="801"/>
        <end position="826"/>
    </location>
</feature>
<dbReference type="PANTHER" id="PTHR11905:SF159">
    <property type="entry name" value="ADAM METALLOPROTEASE"/>
    <property type="match status" value="1"/>
</dbReference>
<dbReference type="InterPro" id="IPR024079">
    <property type="entry name" value="MetalloPept_cat_dom_sf"/>
</dbReference>
<dbReference type="SMART" id="SM00050">
    <property type="entry name" value="DISIN"/>
    <property type="match status" value="1"/>
</dbReference>
<organism evidence="10 11">
    <name type="scientific">Sparassis crispa</name>
    <dbReference type="NCBI Taxonomy" id="139825"/>
    <lineage>
        <taxon>Eukaryota</taxon>
        <taxon>Fungi</taxon>
        <taxon>Dikarya</taxon>
        <taxon>Basidiomycota</taxon>
        <taxon>Agaricomycotina</taxon>
        <taxon>Agaricomycetes</taxon>
        <taxon>Polyporales</taxon>
        <taxon>Sparassidaceae</taxon>
        <taxon>Sparassis</taxon>
    </lineage>
</organism>
<feature type="binding site" evidence="4">
    <location>
        <position position="471"/>
    </location>
    <ligand>
        <name>Zn(2+)</name>
        <dbReference type="ChEBI" id="CHEBI:29105"/>
        <note>catalytic</note>
    </ligand>
</feature>
<evidence type="ECO:0000259" key="8">
    <source>
        <dbReference type="PROSITE" id="PS50214"/>
    </source>
</evidence>
<dbReference type="OrthoDB" id="5951731at2759"/>
<feature type="signal peptide" evidence="7">
    <location>
        <begin position="1"/>
        <end position="23"/>
    </location>
</feature>
<dbReference type="Pfam" id="PF13688">
    <property type="entry name" value="Reprolysin_5"/>
    <property type="match status" value="1"/>
</dbReference>
<keyword evidence="7" id="KW-0732">Signal</keyword>
<dbReference type="GO" id="GO:0004222">
    <property type="term" value="F:metalloendopeptidase activity"/>
    <property type="evidence" value="ECO:0007669"/>
    <property type="project" value="InterPro"/>
</dbReference>
<name>A0A401G995_9APHY</name>
<evidence type="ECO:0000259" key="9">
    <source>
        <dbReference type="PROSITE" id="PS50215"/>
    </source>
</evidence>
<dbReference type="STRING" id="139825.A0A401G995"/>
<dbReference type="GO" id="GO:0007229">
    <property type="term" value="P:integrin-mediated signaling pathway"/>
    <property type="evidence" value="ECO:0007669"/>
    <property type="project" value="UniProtKB-KW"/>
</dbReference>
<sequence length="843" mass="89442">MYFYCWIPALVIALFLNLDVVSASSSPARPLKRVEHPSILAIEILPRKPSSRHGGRRALPLDSSVLTHSDTFRLKLSAFGDVYHLHLRPNEHLIHPAARISHYHTSPDGQNVRIHTEPLLRGSVKAYWGEVVPADASPDRLREDAAGVIARPWTDPALGWARIVVHHQGDAAKGIAPLLEGGFSVNGVVHHVMTKDNYLRNKLELDPHISLSDADADSTLVVWRDSDMMGPHEYAEGNVHTCGHDNLSYNTDPSLNSVLRKPSPSPLNPWYDPLGLLNTRNASDSGPTKRDDVAGGSMSSNFSGNIGSTFGCPTTEMIVYMGVAADCEYTSHYGSKENATQQILTNWNSASALYKSTFNVTLGIIELQVQDSSCPNATDPAVPWNVACSSSISLNERLSLFSGWRGQKGNDGAGLWHLMSGCPSGTEVGVAWLATLCQQSSSGSAPSIVSGTAVTTAGRTEWQVASHEIGHNFGAIHDCTNSCGLANSTVCCPLSATTCNANSQFVMNPVTESSEMAFSQCTVGNICSLMMGNIGAEEMTNTTCLVDPNRSQQLITMNMCGNGIVEEGEECDPGRGSNSTCCDVSTCKFTAGAVCDPDSSPCCTAQCSFSPATQVCGAALDPTCDTTEMCTGNSSACPADLTAPNGKSCGSNGLACASGQCTSLNVQCQMVGASMNLTTACPNKDSKSCQVSCINPADPGQCIILQSDLIDGSPCGYGGTCNSGICQPGSAIDTFDAWYRQNLDISVPVTIALAVVLLLVIYAIYRCCTAERRKKVQKGSDKRALHSSEPALARTRAYRIGDGPSGAHAARSVGPVLRSSPEGRWTPQVFPKTVQAARTGASN</sequence>
<dbReference type="Gene3D" id="4.10.70.10">
    <property type="entry name" value="Disintegrin domain"/>
    <property type="match status" value="1"/>
</dbReference>
<dbReference type="PROSITE" id="PS50215">
    <property type="entry name" value="ADAM_MEPRO"/>
    <property type="match status" value="1"/>
</dbReference>
<comment type="function">
    <text evidence="2">Probable zinc protease.</text>
</comment>
<dbReference type="InterPro" id="IPR001762">
    <property type="entry name" value="Disintegrin_dom"/>
</dbReference>
<keyword evidence="4" id="KW-0479">Metal-binding</keyword>
<dbReference type="EMBL" id="BFAD01000001">
    <property type="protein sequence ID" value="GBE78703.1"/>
    <property type="molecule type" value="Genomic_DNA"/>
</dbReference>
<dbReference type="Pfam" id="PF01562">
    <property type="entry name" value="Pep_M12B_propep"/>
    <property type="match status" value="1"/>
</dbReference>
<evidence type="ECO:0000313" key="10">
    <source>
        <dbReference type="EMBL" id="GBE78703.1"/>
    </source>
</evidence>
<comment type="caution">
    <text evidence="10">The sequence shown here is derived from an EMBL/GenBank/DDBJ whole genome shotgun (WGS) entry which is preliminary data.</text>
</comment>
<dbReference type="PANTHER" id="PTHR11905">
    <property type="entry name" value="ADAM A DISINTEGRIN AND METALLOPROTEASE DOMAIN"/>
    <property type="match status" value="1"/>
</dbReference>
<keyword evidence="6" id="KW-0472">Membrane</keyword>
<dbReference type="Proteomes" id="UP000287166">
    <property type="component" value="Unassembled WGS sequence"/>
</dbReference>
<comment type="caution">
    <text evidence="4">Lacks conserved residue(s) required for the propagation of feature annotation.</text>
</comment>
<keyword evidence="4" id="KW-0862">Zinc</keyword>
<evidence type="ECO:0000256" key="1">
    <source>
        <dbReference type="ARBA" id="ARBA00023157"/>
    </source>
</evidence>
<feature type="domain" description="Peptidase M12B" evidence="9">
    <location>
        <begin position="317"/>
        <end position="526"/>
    </location>
</feature>
<feature type="active site" evidence="4">
    <location>
        <position position="468"/>
    </location>
</feature>
<dbReference type="RefSeq" id="XP_027609616.1">
    <property type="nucleotide sequence ID" value="XM_027753815.1"/>
</dbReference>
<dbReference type="SUPFAM" id="SSF57552">
    <property type="entry name" value="Blood coagulation inhibitor (disintegrin)"/>
    <property type="match status" value="1"/>
</dbReference>